<evidence type="ECO:0000313" key="4">
    <source>
        <dbReference type="EMBL" id="KAG2386431.1"/>
    </source>
</evidence>
<feature type="compositionally biased region" description="Low complexity" evidence="1">
    <location>
        <begin position="455"/>
        <end position="466"/>
    </location>
</feature>
<organism evidence="3 5">
    <name type="scientific">Naegleria lovaniensis</name>
    <name type="common">Amoeba</name>
    <dbReference type="NCBI Taxonomy" id="51637"/>
    <lineage>
        <taxon>Eukaryota</taxon>
        <taxon>Discoba</taxon>
        <taxon>Heterolobosea</taxon>
        <taxon>Tetramitia</taxon>
        <taxon>Eutetramitia</taxon>
        <taxon>Vahlkampfiidae</taxon>
        <taxon>Naegleria</taxon>
    </lineage>
</organism>
<feature type="region of interest" description="Disordered" evidence="1">
    <location>
        <begin position="433"/>
        <end position="482"/>
    </location>
</feature>
<evidence type="ECO:0000256" key="1">
    <source>
        <dbReference type="SAM" id="MobiDB-lite"/>
    </source>
</evidence>
<feature type="transmembrane region" description="Helical" evidence="2">
    <location>
        <begin position="189"/>
        <end position="211"/>
    </location>
</feature>
<evidence type="ECO:0000313" key="5">
    <source>
        <dbReference type="Proteomes" id="UP000816034"/>
    </source>
</evidence>
<dbReference type="EMBL" id="PYSW02000085">
    <property type="protein sequence ID" value="KAG2370717.1"/>
    <property type="molecule type" value="Genomic_DNA"/>
</dbReference>
<feature type="transmembrane region" description="Helical" evidence="2">
    <location>
        <begin position="232"/>
        <end position="258"/>
    </location>
</feature>
<feature type="transmembrane region" description="Helical" evidence="2">
    <location>
        <begin position="320"/>
        <end position="347"/>
    </location>
</feature>
<keyword evidence="2" id="KW-1133">Transmembrane helix</keyword>
<reference evidence="3 5" key="1">
    <citation type="journal article" date="2018" name="BMC Genomics">
        <title>The genome of Naegleria lovaniensis, the basis for a comparative approach to unravel pathogenicity factors of the human pathogenic amoeba N. fowleri.</title>
        <authorList>
            <person name="Liechti N."/>
            <person name="Schurch N."/>
            <person name="Bruggmann R."/>
            <person name="Wittwer M."/>
        </authorList>
    </citation>
    <scope>NUCLEOTIDE SEQUENCE [LARGE SCALE GENOMIC DNA]</scope>
    <source>
        <strain evidence="3 5">ATCC 30569</strain>
    </source>
</reference>
<accession>A0AA88GE85</accession>
<dbReference type="AlphaFoldDB" id="A0AA88GE85"/>
<protein>
    <submittedName>
        <fullName evidence="3">Uncharacterized protein</fullName>
    </submittedName>
</protein>
<comment type="caution">
    <text evidence="3">The sequence shown here is derived from an EMBL/GenBank/DDBJ whole genome shotgun (WGS) entry which is preliminary data.</text>
</comment>
<proteinExistence type="predicted"/>
<feature type="compositionally biased region" description="Polar residues" evidence="1">
    <location>
        <begin position="437"/>
        <end position="454"/>
    </location>
</feature>
<keyword evidence="5" id="KW-1185">Reference proteome</keyword>
<feature type="transmembrane region" description="Helical" evidence="2">
    <location>
        <begin position="353"/>
        <end position="376"/>
    </location>
</feature>
<dbReference type="EMBL" id="PYSW02000016">
    <property type="protein sequence ID" value="KAG2386431.1"/>
    <property type="molecule type" value="Genomic_DNA"/>
</dbReference>
<dbReference type="GeneID" id="68095332"/>
<evidence type="ECO:0000313" key="3">
    <source>
        <dbReference type="EMBL" id="KAG2370717.1"/>
    </source>
</evidence>
<name>A0AA88GE85_NAELO</name>
<gene>
    <name evidence="4" type="ORF">C9374_002877</name>
    <name evidence="3" type="ORF">C9374_014293</name>
</gene>
<feature type="transmembrane region" description="Helical" evidence="2">
    <location>
        <begin position="107"/>
        <end position="132"/>
    </location>
</feature>
<keyword evidence="2" id="KW-0472">Membrane</keyword>
<dbReference type="RefSeq" id="XP_044550423.1">
    <property type="nucleotide sequence ID" value="XM_044692342.1"/>
</dbReference>
<feature type="transmembrane region" description="Helical" evidence="2">
    <location>
        <begin position="59"/>
        <end position="83"/>
    </location>
</feature>
<sequence>MPFKTDGLLFESFLTTTMYHMLQQSNNNNSSSSANTSSQQPPPITLGQLDKLSFSIPDLILASLLACTLLLVTIFIILFNTCWQKKALRSSKGHHHSENAMKRNQRIMIGLILLLVLVQALGMTCRCIYTSINMSIVSLARQFVSTHYPTNSTLYMETFLYENSSLIITDANIPYSHLVGMNVANTLELLFTLSNLSVLMSIMCFIGNVFIRTVKLANAQESFLGAGYKTATFIFNVSTVIFSLTVLAVVWTVAIMSSFIRLKLVQDIQIYLYVIGFLIFLFQILLQLAATIAISFKVLQVINSNRSKHIKNNSQMKRAFIKVVILQVTLTLSALLQIIAVAFGAVISEWKYFSLFYLVLNNLGILIFAVVALALYHPIFHFGNTKEQPIPTSDYPYHESIYSTRKRNSSALPNSTVSSTTSTNAATVNSPCLNGAMETTDSNSHSLNAPSSTLQEQQQFETPPFENGTPCRPVIKSEDAHV</sequence>
<evidence type="ECO:0000256" key="2">
    <source>
        <dbReference type="SAM" id="Phobius"/>
    </source>
</evidence>
<reference evidence="3" key="2">
    <citation type="submission" date="2020-04" db="EMBL/GenBank/DDBJ databases">
        <authorList>
            <person name="Liechti N."/>
            <person name="Schuerch N."/>
            <person name="Bruggmann R."/>
            <person name="Wittwer M."/>
        </authorList>
    </citation>
    <scope>NUCLEOTIDE SEQUENCE</scope>
    <source>
        <strain evidence="3">ATCC 30569</strain>
    </source>
</reference>
<dbReference type="Proteomes" id="UP000816034">
    <property type="component" value="Unassembled WGS sequence"/>
</dbReference>
<keyword evidence="2" id="KW-0812">Transmembrane</keyword>
<feature type="transmembrane region" description="Helical" evidence="2">
    <location>
        <begin position="270"/>
        <end position="299"/>
    </location>
</feature>